<dbReference type="InterPro" id="IPR014747">
    <property type="entry name" value="Bac_photo_RC_H_C"/>
</dbReference>
<dbReference type="SUPFAM" id="SSF50346">
    <property type="entry name" value="PRC-barrel domain"/>
    <property type="match status" value="1"/>
</dbReference>
<sequence>MNLLALEIQKDFTGGKMTLYKLEKYYPDYRDENLASFDIKNFHVYAKDELIGTVTNILIDGNNGRFRYFVIDTGFWVFSIK</sequence>
<dbReference type="GO" id="GO:0019684">
    <property type="term" value="P:photosynthesis, light reaction"/>
    <property type="evidence" value="ECO:0007669"/>
    <property type="project" value="InterPro"/>
</dbReference>
<dbReference type="Gene3D" id="3.90.50.10">
    <property type="entry name" value="Photosynthetic Reaction Center, subunit H, domain 2"/>
    <property type="match status" value="1"/>
</dbReference>
<dbReference type="InterPro" id="IPR027275">
    <property type="entry name" value="PRC-brl_dom"/>
</dbReference>
<dbReference type="EMBL" id="RSCL01000011">
    <property type="protein sequence ID" value="RUT04326.1"/>
    <property type="molecule type" value="Genomic_DNA"/>
</dbReference>
<gene>
    <name evidence="2" type="ORF">DSM106972_045540</name>
</gene>
<dbReference type="GO" id="GO:0030077">
    <property type="term" value="C:plasma membrane light-harvesting complex"/>
    <property type="evidence" value="ECO:0007669"/>
    <property type="project" value="InterPro"/>
</dbReference>
<evidence type="ECO:0000313" key="3">
    <source>
        <dbReference type="Proteomes" id="UP000271624"/>
    </source>
</evidence>
<accession>A0A3S1CK48</accession>
<dbReference type="AlphaFoldDB" id="A0A3S1CK48"/>
<dbReference type="Pfam" id="PF05239">
    <property type="entry name" value="PRC"/>
    <property type="match status" value="1"/>
</dbReference>
<evidence type="ECO:0000313" key="2">
    <source>
        <dbReference type="EMBL" id="RUT04326.1"/>
    </source>
</evidence>
<keyword evidence="3" id="KW-1185">Reference proteome</keyword>
<proteinExistence type="predicted"/>
<evidence type="ECO:0000259" key="1">
    <source>
        <dbReference type="Pfam" id="PF05239"/>
    </source>
</evidence>
<name>A0A3S1CK48_9CYAN</name>
<dbReference type="Proteomes" id="UP000271624">
    <property type="component" value="Unassembled WGS sequence"/>
</dbReference>
<reference evidence="2" key="2">
    <citation type="journal article" date="2019" name="Genome Biol. Evol.">
        <title>Day and night: Metabolic profiles and evolutionary relationships of six axenic non-marine cyanobacteria.</title>
        <authorList>
            <person name="Will S.E."/>
            <person name="Henke P."/>
            <person name="Boedeker C."/>
            <person name="Huang S."/>
            <person name="Brinkmann H."/>
            <person name="Rohde M."/>
            <person name="Jarek M."/>
            <person name="Friedl T."/>
            <person name="Seufert S."/>
            <person name="Schumacher M."/>
            <person name="Overmann J."/>
            <person name="Neumann-Schaal M."/>
            <person name="Petersen J."/>
        </authorList>
    </citation>
    <scope>NUCLEOTIDE SEQUENCE [LARGE SCALE GENOMIC DNA]</scope>
    <source>
        <strain evidence="2">PCC 7102</strain>
    </source>
</reference>
<protein>
    <recommendedName>
        <fullName evidence="1">PRC-barrel domain-containing protein</fullName>
    </recommendedName>
</protein>
<comment type="caution">
    <text evidence="2">The sequence shown here is derived from an EMBL/GenBank/DDBJ whole genome shotgun (WGS) entry which is preliminary data.</text>
</comment>
<feature type="domain" description="PRC-barrel" evidence="1">
    <location>
        <begin position="35"/>
        <end position="77"/>
    </location>
</feature>
<dbReference type="InterPro" id="IPR011033">
    <property type="entry name" value="PRC_barrel-like_sf"/>
</dbReference>
<reference evidence="2" key="1">
    <citation type="submission" date="2018-12" db="EMBL/GenBank/DDBJ databases">
        <authorList>
            <person name="Will S."/>
            <person name="Neumann-Schaal M."/>
            <person name="Henke P."/>
        </authorList>
    </citation>
    <scope>NUCLEOTIDE SEQUENCE</scope>
    <source>
        <strain evidence="2">PCC 7102</strain>
    </source>
</reference>
<organism evidence="2 3">
    <name type="scientific">Dulcicalothrix desertica PCC 7102</name>
    <dbReference type="NCBI Taxonomy" id="232991"/>
    <lineage>
        <taxon>Bacteria</taxon>
        <taxon>Bacillati</taxon>
        <taxon>Cyanobacteriota</taxon>
        <taxon>Cyanophyceae</taxon>
        <taxon>Nostocales</taxon>
        <taxon>Calotrichaceae</taxon>
        <taxon>Dulcicalothrix</taxon>
    </lineage>
</organism>